<organism evidence="7 8">
    <name type="scientific">Marinobacter zhanjiangensis</name>
    <dbReference type="NCBI Taxonomy" id="578215"/>
    <lineage>
        <taxon>Bacteria</taxon>
        <taxon>Pseudomonadati</taxon>
        <taxon>Pseudomonadota</taxon>
        <taxon>Gammaproteobacteria</taxon>
        <taxon>Pseudomonadales</taxon>
        <taxon>Marinobacteraceae</taxon>
        <taxon>Marinobacter</taxon>
    </lineage>
</organism>
<dbReference type="InterPro" id="IPR017871">
    <property type="entry name" value="ABC_transporter-like_CS"/>
</dbReference>
<dbReference type="PROSITE" id="PS00211">
    <property type="entry name" value="ABC_TRANSPORTER_1"/>
    <property type="match status" value="1"/>
</dbReference>
<reference evidence="8" key="1">
    <citation type="journal article" date="2019" name="Int. J. Syst. Evol. Microbiol.">
        <title>The Global Catalogue of Microorganisms (GCM) 10K type strain sequencing project: providing services to taxonomists for standard genome sequencing and annotation.</title>
        <authorList>
            <consortium name="The Broad Institute Genomics Platform"/>
            <consortium name="The Broad Institute Genome Sequencing Center for Infectious Disease"/>
            <person name="Wu L."/>
            <person name="Ma J."/>
        </authorList>
    </citation>
    <scope>NUCLEOTIDE SEQUENCE [LARGE SCALE GENOMIC DNA]</scope>
    <source>
        <strain evidence="8">KCTC 22280</strain>
    </source>
</reference>
<evidence type="ECO:0000259" key="6">
    <source>
        <dbReference type="PROSITE" id="PS50893"/>
    </source>
</evidence>
<dbReference type="EMBL" id="BMXV01000004">
    <property type="protein sequence ID" value="GGY72358.1"/>
    <property type="molecule type" value="Genomic_DNA"/>
</dbReference>
<keyword evidence="8" id="KW-1185">Reference proteome</keyword>
<keyword evidence="1" id="KW-0813">Transport</keyword>
<evidence type="ECO:0000313" key="7">
    <source>
        <dbReference type="EMBL" id="GGY72358.1"/>
    </source>
</evidence>
<dbReference type="PANTHER" id="PTHR43423">
    <property type="entry name" value="ABC TRANSPORTER I FAMILY MEMBER 17"/>
    <property type="match status" value="1"/>
</dbReference>
<dbReference type="SUPFAM" id="SSF52540">
    <property type="entry name" value="P-loop containing nucleoside triphosphate hydrolases"/>
    <property type="match status" value="1"/>
</dbReference>
<evidence type="ECO:0000256" key="4">
    <source>
        <dbReference type="ARBA" id="ARBA00022840"/>
    </source>
</evidence>
<dbReference type="InterPro" id="IPR003439">
    <property type="entry name" value="ABC_transporter-like_ATP-bd"/>
</dbReference>
<evidence type="ECO:0000256" key="1">
    <source>
        <dbReference type="ARBA" id="ARBA00022448"/>
    </source>
</evidence>
<dbReference type="InterPro" id="IPR027417">
    <property type="entry name" value="P-loop_NTPase"/>
</dbReference>
<dbReference type="SMART" id="SM00382">
    <property type="entry name" value="AAA"/>
    <property type="match status" value="1"/>
</dbReference>
<dbReference type="PANTHER" id="PTHR43423:SF1">
    <property type="entry name" value="ABC TRANSPORTER I FAMILY MEMBER 17"/>
    <property type="match status" value="1"/>
</dbReference>
<keyword evidence="4 7" id="KW-0067">ATP-binding</keyword>
<feature type="domain" description="ABC transporter" evidence="6">
    <location>
        <begin position="52"/>
        <end position="294"/>
    </location>
</feature>
<sequence length="299" mass="32902">MNTMNPSIAAKAGAGEQEPAIAVPESRPEDTVIEEGKTVGKPFAGDADSPKFKLRNVSVSYGNDRAIKDISLDIRRNEVISFIGPSGCGKTTFLRCLNRMNDSIEICRVTGKLMLDGEDIYQSKKDVVELRARVGMVFQKPNPFPKSIYDNVAYGPKIHGLANRKSELDEIVENSLRKAGLWDEVKDRLDAVATGMSGGQQQRLCIARAIAVSPEVILMDEPCSALDPIATAKVEELISEMSESYTIVIVTHSMQQAARVSHRTAYFHMGHLVEVNETNKVFTAPEHELTESYITGRFG</sequence>
<dbReference type="CDD" id="cd03260">
    <property type="entry name" value="ABC_PstB_phosphate_transporter"/>
    <property type="match status" value="1"/>
</dbReference>
<evidence type="ECO:0000256" key="3">
    <source>
        <dbReference type="ARBA" id="ARBA00022741"/>
    </source>
</evidence>
<evidence type="ECO:0000256" key="5">
    <source>
        <dbReference type="SAM" id="MobiDB-lite"/>
    </source>
</evidence>
<evidence type="ECO:0000256" key="2">
    <source>
        <dbReference type="ARBA" id="ARBA00022592"/>
    </source>
</evidence>
<evidence type="ECO:0000313" key="8">
    <source>
        <dbReference type="Proteomes" id="UP000601597"/>
    </source>
</evidence>
<dbReference type="Gene3D" id="3.40.50.300">
    <property type="entry name" value="P-loop containing nucleotide triphosphate hydrolases"/>
    <property type="match status" value="1"/>
</dbReference>
<keyword evidence="3" id="KW-0547">Nucleotide-binding</keyword>
<comment type="caution">
    <text evidence="7">The sequence shown here is derived from an EMBL/GenBank/DDBJ whole genome shotgun (WGS) entry which is preliminary data.</text>
</comment>
<dbReference type="NCBIfam" id="TIGR00972">
    <property type="entry name" value="3a0107s01c2"/>
    <property type="match status" value="1"/>
</dbReference>
<dbReference type="RefSeq" id="WP_189575834.1">
    <property type="nucleotide sequence ID" value="NZ_BMXV01000004.1"/>
</dbReference>
<gene>
    <name evidence="7" type="primary">pstB</name>
    <name evidence="7" type="ORF">GCM10007071_19270</name>
</gene>
<protein>
    <submittedName>
        <fullName evidence="7">Phosphate import ATP-binding protein PstB</fullName>
    </submittedName>
</protein>
<dbReference type="GO" id="GO:0005524">
    <property type="term" value="F:ATP binding"/>
    <property type="evidence" value="ECO:0007669"/>
    <property type="project" value="UniProtKB-KW"/>
</dbReference>
<dbReference type="InterPro" id="IPR005670">
    <property type="entry name" value="PstB-like"/>
</dbReference>
<accession>A0ABQ3AZL1</accession>
<feature type="region of interest" description="Disordered" evidence="5">
    <location>
        <begin position="1"/>
        <end position="31"/>
    </location>
</feature>
<dbReference type="InterPro" id="IPR003593">
    <property type="entry name" value="AAA+_ATPase"/>
</dbReference>
<dbReference type="Proteomes" id="UP000601597">
    <property type="component" value="Unassembled WGS sequence"/>
</dbReference>
<dbReference type="PROSITE" id="PS50893">
    <property type="entry name" value="ABC_TRANSPORTER_2"/>
    <property type="match status" value="1"/>
</dbReference>
<dbReference type="Pfam" id="PF00005">
    <property type="entry name" value="ABC_tran"/>
    <property type="match status" value="1"/>
</dbReference>
<keyword evidence="2" id="KW-0592">Phosphate transport</keyword>
<name>A0ABQ3AZL1_9GAMM</name>
<proteinExistence type="predicted"/>